<dbReference type="AlphaFoldDB" id="A0A6V8LKE9"/>
<comment type="caution">
    <text evidence="7">The sequence shown here is derived from an EMBL/GenBank/DDBJ whole genome shotgun (WGS) entry which is preliminary data.</text>
</comment>
<dbReference type="GO" id="GO:0005524">
    <property type="term" value="F:ATP binding"/>
    <property type="evidence" value="ECO:0007669"/>
    <property type="project" value="UniProtKB-KW"/>
</dbReference>
<dbReference type="SUPFAM" id="SSF52540">
    <property type="entry name" value="P-loop containing nucleoside triphosphate hydrolases"/>
    <property type="match status" value="1"/>
</dbReference>
<dbReference type="GO" id="GO:0046677">
    <property type="term" value="P:response to antibiotic"/>
    <property type="evidence" value="ECO:0007669"/>
    <property type="project" value="UniProtKB-KW"/>
</dbReference>
<evidence type="ECO:0000256" key="3">
    <source>
        <dbReference type="ARBA" id="ARBA00022741"/>
    </source>
</evidence>
<dbReference type="SMART" id="SM00382">
    <property type="entry name" value="AAA"/>
    <property type="match status" value="1"/>
</dbReference>
<dbReference type="RefSeq" id="WP_173081832.1">
    <property type="nucleotide sequence ID" value="NZ_BAABJB010000020.1"/>
</dbReference>
<dbReference type="InterPro" id="IPR050763">
    <property type="entry name" value="ABC_transporter_ATP-binding"/>
</dbReference>
<dbReference type="InterPro" id="IPR017871">
    <property type="entry name" value="ABC_transporter-like_CS"/>
</dbReference>
<reference evidence="7 8" key="1">
    <citation type="submission" date="2020-03" db="EMBL/GenBank/DDBJ databases">
        <title>Whole genome shotgun sequence of Phytohabitans rumicis NBRC 108638.</title>
        <authorList>
            <person name="Komaki H."/>
            <person name="Tamura T."/>
        </authorList>
    </citation>
    <scope>NUCLEOTIDE SEQUENCE [LARGE SCALE GENOMIC DNA]</scope>
    <source>
        <strain evidence="7 8">NBRC 108638</strain>
    </source>
</reference>
<proteinExistence type="predicted"/>
<dbReference type="CDD" id="cd03230">
    <property type="entry name" value="ABC_DR_subfamily_A"/>
    <property type="match status" value="1"/>
</dbReference>
<dbReference type="Proteomes" id="UP000482960">
    <property type="component" value="Unassembled WGS sequence"/>
</dbReference>
<dbReference type="PANTHER" id="PTHR42711:SF16">
    <property type="entry name" value="ABC TRANSPORTER ATP-BINDING PROTEIN"/>
    <property type="match status" value="1"/>
</dbReference>
<evidence type="ECO:0000259" key="6">
    <source>
        <dbReference type="PROSITE" id="PS50893"/>
    </source>
</evidence>
<dbReference type="InterPro" id="IPR003439">
    <property type="entry name" value="ABC_transporter-like_ATP-bd"/>
</dbReference>
<keyword evidence="3" id="KW-0547">Nucleotide-binding</keyword>
<dbReference type="GO" id="GO:0016887">
    <property type="term" value="F:ATP hydrolysis activity"/>
    <property type="evidence" value="ECO:0007669"/>
    <property type="project" value="InterPro"/>
</dbReference>
<dbReference type="PROSITE" id="PS00211">
    <property type="entry name" value="ABC_TRANSPORTER_1"/>
    <property type="match status" value="1"/>
</dbReference>
<evidence type="ECO:0000256" key="5">
    <source>
        <dbReference type="ARBA" id="ARBA00023251"/>
    </source>
</evidence>
<dbReference type="Gene3D" id="3.40.50.300">
    <property type="entry name" value="P-loop containing nucleotide triphosphate hydrolases"/>
    <property type="match status" value="1"/>
</dbReference>
<keyword evidence="8" id="KW-1185">Reference proteome</keyword>
<gene>
    <name evidence="7" type="ORF">Prum_082880</name>
</gene>
<dbReference type="Pfam" id="PF00005">
    <property type="entry name" value="ABC_tran"/>
    <property type="match status" value="1"/>
</dbReference>
<name>A0A6V8LKE9_9ACTN</name>
<keyword evidence="2" id="KW-0813">Transport</keyword>
<evidence type="ECO:0000256" key="1">
    <source>
        <dbReference type="ARBA" id="ARBA00004202"/>
    </source>
</evidence>
<evidence type="ECO:0000313" key="8">
    <source>
        <dbReference type="Proteomes" id="UP000482960"/>
    </source>
</evidence>
<keyword evidence="4" id="KW-0067">ATP-binding</keyword>
<dbReference type="InterPro" id="IPR027417">
    <property type="entry name" value="P-loop_NTPase"/>
</dbReference>
<feature type="domain" description="ABC transporter" evidence="6">
    <location>
        <begin position="6"/>
        <end position="231"/>
    </location>
</feature>
<comment type="subcellular location">
    <subcellularLocation>
        <location evidence="1">Cell membrane</location>
        <topology evidence="1">Peripheral membrane protein</topology>
    </subcellularLocation>
</comment>
<accession>A0A6V8LKE9</accession>
<sequence length="317" mass="34066">MKETVLTVRELTKAYRGRPVLRGVSLTAAAGEVIGVVGPNGAGKSTLVECVEGLRRPDGGDLDILGHRPAEGPRVYHALFGAQLQDSSLPARLRVGEALELFAAVHARPRDVGETLARMGLESERHRPFGKLSGGQKRRVLLAVALIGRPPLLLLDEPTVGLDPHARLALWRLLRSSADAGAAILFTTHDMAEAEEYSDRLHLLDGGRVAAVGRPADLLRTAGLGSRLRAPRHDGLAAWLERVPGHSGLQVVDGTVYGYGDAAYSRTVMRLLEEARDGLGDLPPAVAKDVLDRLTVGPARMEDFYLMSTGAIYDAHR</sequence>
<evidence type="ECO:0000256" key="2">
    <source>
        <dbReference type="ARBA" id="ARBA00022448"/>
    </source>
</evidence>
<organism evidence="7 8">
    <name type="scientific">Phytohabitans rumicis</name>
    <dbReference type="NCBI Taxonomy" id="1076125"/>
    <lineage>
        <taxon>Bacteria</taxon>
        <taxon>Bacillati</taxon>
        <taxon>Actinomycetota</taxon>
        <taxon>Actinomycetes</taxon>
        <taxon>Micromonosporales</taxon>
        <taxon>Micromonosporaceae</taxon>
    </lineage>
</organism>
<keyword evidence="5" id="KW-0046">Antibiotic resistance</keyword>
<evidence type="ECO:0000256" key="4">
    <source>
        <dbReference type="ARBA" id="ARBA00022840"/>
    </source>
</evidence>
<reference evidence="7 8" key="2">
    <citation type="submission" date="2020-03" db="EMBL/GenBank/DDBJ databases">
        <authorList>
            <person name="Ichikawa N."/>
            <person name="Kimura A."/>
            <person name="Kitahashi Y."/>
            <person name="Uohara A."/>
        </authorList>
    </citation>
    <scope>NUCLEOTIDE SEQUENCE [LARGE SCALE GENOMIC DNA]</scope>
    <source>
        <strain evidence="7 8">NBRC 108638</strain>
    </source>
</reference>
<dbReference type="InterPro" id="IPR003593">
    <property type="entry name" value="AAA+_ATPase"/>
</dbReference>
<dbReference type="PANTHER" id="PTHR42711">
    <property type="entry name" value="ABC TRANSPORTER ATP-BINDING PROTEIN"/>
    <property type="match status" value="1"/>
</dbReference>
<dbReference type="EMBL" id="BLPG01000001">
    <property type="protein sequence ID" value="GFJ94646.1"/>
    <property type="molecule type" value="Genomic_DNA"/>
</dbReference>
<dbReference type="PROSITE" id="PS50893">
    <property type="entry name" value="ABC_TRANSPORTER_2"/>
    <property type="match status" value="1"/>
</dbReference>
<evidence type="ECO:0000313" key="7">
    <source>
        <dbReference type="EMBL" id="GFJ94646.1"/>
    </source>
</evidence>
<dbReference type="GO" id="GO:0005886">
    <property type="term" value="C:plasma membrane"/>
    <property type="evidence" value="ECO:0007669"/>
    <property type="project" value="UniProtKB-SubCell"/>
</dbReference>
<protein>
    <recommendedName>
        <fullName evidence="6">ABC transporter domain-containing protein</fullName>
    </recommendedName>
</protein>